<evidence type="ECO:0000313" key="6">
    <source>
        <dbReference type="Proteomes" id="UP001597214"/>
    </source>
</evidence>
<evidence type="ECO:0000256" key="2">
    <source>
        <dbReference type="ARBA" id="ARBA00023125"/>
    </source>
</evidence>
<dbReference type="Proteomes" id="UP001597214">
    <property type="component" value="Unassembled WGS sequence"/>
</dbReference>
<dbReference type="RefSeq" id="WP_377930252.1">
    <property type="nucleotide sequence ID" value="NZ_JBHUEM010000052.1"/>
</dbReference>
<gene>
    <name evidence="5" type="ORF">ACFSCX_21195</name>
</gene>
<dbReference type="Gene3D" id="1.10.10.10">
    <property type="entry name" value="Winged helix-like DNA-binding domain superfamily/Winged helix DNA-binding domain"/>
    <property type="match status" value="1"/>
</dbReference>
<dbReference type="InterPro" id="IPR011991">
    <property type="entry name" value="ArsR-like_HTH"/>
</dbReference>
<name>A0ABW4LWV8_9BACI</name>
<dbReference type="InterPro" id="IPR036390">
    <property type="entry name" value="WH_DNA-bd_sf"/>
</dbReference>
<dbReference type="CDD" id="cd00090">
    <property type="entry name" value="HTH_ARSR"/>
    <property type="match status" value="1"/>
</dbReference>
<protein>
    <submittedName>
        <fullName evidence="5">Helix-turn-helix transcriptional regulator</fullName>
    </submittedName>
</protein>
<sequence length="214" mass="25171">MNRHHSNTRDLILDLLKKEVSLAVNDLTNRLNITHMAVRKHLSILEKDELIQSKEMKQSMGRPLQVYSLTQKGERHFPQNYEGISVEFLKDIEEIHGDDSIQLLFNKREDRLTEEYKSRLRQKTTVEKIKEIANIQNEKGYMASVTQMDDHTFELVEYNCPIYSIAKEYKVACQCETNMFKRVLETDTVQRVSCKTEGDNHCTFLFHTNRTVKD</sequence>
<dbReference type="InterPro" id="IPR001845">
    <property type="entry name" value="HTH_ArsR_DNA-bd_dom"/>
</dbReference>
<accession>A0ABW4LWV8</accession>
<dbReference type="InterPro" id="IPR036388">
    <property type="entry name" value="WH-like_DNA-bd_sf"/>
</dbReference>
<evidence type="ECO:0000256" key="1">
    <source>
        <dbReference type="ARBA" id="ARBA00023015"/>
    </source>
</evidence>
<dbReference type="PANTHER" id="PTHR38600:SF2">
    <property type="entry name" value="SLL0088 PROTEIN"/>
    <property type="match status" value="1"/>
</dbReference>
<evidence type="ECO:0000259" key="4">
    <source>
        <dbReference type="SMART" id="SM00420"/>
    </source>
</evidence>
<dbReference type="Pfam" id="PF01022">
    <property type="entry name" value="HTH_5"/>
    <property type="match status" value="1"/>
</dbReference>
<dbReference type="SUPFAM" id="SSF46785">
    <property type="entry name" value="Winged helix' DNA-binding domain"/>
    <property type="match status" value="1"/>
</dbReference>
<keyword evidence="2" id="KW-0238">DNA-binding</keyword>
<dbReference type="InterPro" id="IPR001034">
    <property type="entry name" value="DeoR_HTH"/>
</dbReference>
<dbReference type="PANTHER" id="PTHR38600">
    <property type="entry name" value="TRANSCRIPTIONAL REGULATORY PROTEIN"/>
    <property type="match status" value="1"/>
</dbReference>
<dbReference type="EMBL" id="JBHUEM010000052">
    <property type="protein sequence ID" value="MFD1739028.1"/>
    <property type="molecule type" value="Genomic_DNA"/>
</dbReference>
<evidence type="ECO:0000313" key="5">
    <source>
        <dbReference type="EMBL" id="MFD1739028.1"/>
    </source>
</evidence>
<feature type="domain" description="HTH deoR-type" evidence="4">
    <location>
        <begin position="9"/>
        <end position="53"/>
    </location>
</feature>
<comment type="caution">
    <text evidence="5">The sequence shown here is derived from an EMBL/GenBank/DDBJ whole genome shotgun (WGS) entry which is preliminary data.</text>
</comment>
<keyword evidence="1" id="KW-0805">Transcription regulation</keyword>
<dbReference type="SMART" id="SM00420">
    <property type="entry name" value="HTH_DEOR"/>
    <property type="match status" value="1"/>
</dbReference>
<organism evidence="5 6">
    <name type="scientific">Bacillus salitolerans</name>
    <dbReference type="NCBI Taxonomy" id="1437434"/>
    <lineage>
        <taxon>Bacteria</taxon>
        <taxon>Bacillati</taxon>
        <taxon>Bacillota</taxon>
        <taxon>Bacilli</taxon>
        <taxon>Bacillales</taxon>
        <taxon>Bacillaceae</taxon>
        <taxon>Bacillus</taxon>
    </lineage>
</organism>
<proteinExistence type="predicted"/>
<reference evidence="6" key="1">
    <citation type="journal article" date="2019" name="Int. J. Syst. Evol. Microbiol.">
        <title>The Global Catalogue of Microorganisms (GCM) 10K type strain sequencing project: providing services to taxonomists for standard genome sequencing and annotation.</title>
        <authorList>
            <consortium name="The Broad Institute Genomics Platform"/>
            <consortium name="The Broad Institute Genome Sequencing Center for Infectious Disease"/>
            <person name="Wu L."/>
            <person name="Ma J."/>
        </authorList>
    </citation>
    <scope>NUCLEOTIDE SEQUENCE [LARGE SCALE GENOMIC DNA]</scope>
    <source>
        <strain evidence="6">CCUG 49339</strain>
    </source>
</reference>
<evidence type="ECO:0000256" key="3">
    <source>
        <dbReference type="ARBA" id="ARBA00023163"/>
    </source>
</evidence>
<keyword evidence="3" id="KW-0804">Transcription</keyword>
<keyword evidence="6" id="KW-1185">Reference proteome</keyword>